<dbReference type="AlphaFoldDB" id="A0A2P6PUF3"/>
<dbReference type="PANTHER" id="PTHR35745:SF1">
    <property type="entry name" value="OS04G0513000 PROTEIN"/>
    <property type="match status" value="1"/>
</dbReference>
<name>A0A2P6PUF3_ROSCH</name>
<dbReference type="EMBL" id="PDCK01000044">
    <property type="protein sequence ID" value="PRQ25567.1"/>
    <property type="molecule type" value="Genomic_DNA"/>
</dbReference>
<gene>
    <name evidence="2" type="ORF">RchiOBHm_Chr6g0285061</name>
</gene>
<keyword evidence="3" id="KW-1185">Reference proteome</keyword>
<dbReference type="OrthoDB" id="532061at2759"/>
<dbReference type="GO" id="GO:0009535">
    <property type="term" value="C:chloroplast thylakoid membrane"/>
    <property type="evidence" value="ECO:0007669"/>
    <property type="project" value="TreeGrafter"/>
</dbReference>
<protein>
    <submittedName>
        <fullName evidence="2">Uncharacterized protein</fullName>
    </submittedName>
</protein>
<accession>A0A2P6PUF3</accession>
<evidence type="ECO:0000313" key="2">
    <source>
        <dbReference type="EMBL" id="PRQ25567.1"/>
    </source>
</evidence>
<dbReference type="InterPro" id="IPR040003">
    <property type="entry name" value="PG18-like"/>
</dbReference>
<proteinExistence type="predicted"/>
<organism evidence="2 3">
    <name type="scientific">Rosa chinensis</name>
    <name type="common">China rose</name>
    <dbReference type="NCBI Taxonomy" id="74649"/>
    <lineage>
        <taxon>Eukaryota</taxon>
        <taxon>Viridiplantae</taxon>
        <taxon>Streptophyta</taxon>
        <taxon>Embryophyta</taxon>
        <taxon>Tracheophyta</taxon>
        <taxon>Spermatophyta</taxon>
        <taxon>Magnoliopsida</taxon>
        <taxon>eudicotyledons</taxon>
        <taxon>Gunneridae</taxon>
        <taxon>Pentapetalae</taxon>
        <taxon>rosids</taxon>
        <taxon>fabids</taxon>
        <taxon>Rosales</taxon>
        <taxon>Rosaceae</taxon>
        <taxon>Rosoideae</taxon>
        <taxon>Rosoideae incertae sedis</taxon>
        <taxon>Rosa</taxon>
    </lineage>
</organism>
<feature type="compositionally biased region" description="Low complexity" evidence="1">
    <location>
        <begin position="159"/>
        <end position="182"/>
    </location>
</feature>
<feature type="region of interest" description="Disordered" evidence="1">
    <location>
        <begin position="1"/>
        <end position="25"/>
    </location>
</feature>
<dbReference type="PANTHER" id="PTHR35745">
    <property type="entry name" value="BNACNNG14650D PROTEIN"/>
    <property type="match status" value="1"/>
</dbReference>
<dbReference type="Proteomes" id="UP000238479">
    <property type="component" value="Chromosome 6"/>
</dbReference>
<feature type="region of interest" description="Disordered" evidence="1">
    <location>
        <begin position="159"/>
        <end position="214"/>
    </location>
</feature>
<dbReference type="STRING" id="74649.A0A2P6PUF3"/>
<reference evidence="2 3" key="1">
    <citation type="journal article" date="2018" name="Nat. Genet.">
        <title>The Rosa genome provides new insights in the design of modern roses.</title>
        <authorList>
            <person name="Bendahmane M."/>
        </authorList>
    </citation>
    <scope>NUCLEOTIDE SEQUENCE [LARGE SCALE GENOMIC DNA]</scope>
    <source>
        <strain evidence="3">cv. Old Blush</strain>
    </source>
</reference>
<dbReference type="Pfam" id="PF20711">
    <property type="entry name" value="DUF6825"/>
    <property type="match status" value="1"/>
</dbReference>
<dbReference type="OMA" id="LPPTKLC"/>
<comment type="caution">
    <text evidence="2">The sequence shown here is derived from an EMBL/GenBank/DDBJ whole genome shotgun (WGS) entry which is preliminary data.</text>
</comment>
<dbReference type="Gramene" id="PRQ25567">
    <property type="protein sequence ID" value="PRQ25567"/>
    <property type="gene ID" value="RchiOBHm_Chr6g0285061"/>
</dbReference>
<dbReference type="GO" id="GO:0010027">
    <property type="term" value="P:thylakoid membrane organization"/>
    <property type="evidence" value="ECO:0007669"/>
    <property type="project" value="InterPro"/>
</dbReference>
<sequence>MISGALASASPQTFSSSSSSLVSKPKTSCYSYASASVSVARLSFLDLKLESFGLFGVKGSRRGSRVHCTTGPGEGDSKSVLDAFFLGRALAEALNERIESSVGEFLSTIGRLQAEQQKQVEEFQADVLDRAKKAKEKAAREAAEARGIVSKSTTENVTPVTVTNGVSPITPTTATTVDTPAVSQPSSSEPTPTIAENEPGPANEDTSLEVPIDD</sequence>
<evidence type="ECO:0000256" key="1">
    <source>
        <dbReference type="SAM" id="MobiDB-lite"/>
    </source>
</evidence>
<evidence type="ECO:0000313" key="3">
    <source>
        <dbReference type="Proteomes" id="UP000238479"/>
    </source>
</evidence>